<sequence>MHLTSPFFNLLPLFLAASTAHILPVPSAPLSRAPEPHSALSRRDVKLSGCGDILVSQVSGSTTSVNGCLDVNGKWVTDGACARYFVYGDATGTTCPDYLSRGFFTVSSLWFSGLLGIAPLV</sequence>
<name>A0A8H6G1X8_9LECA</name>
<reference evidence="2 3" key="1">
    <citation type="journal article" date="2020" name="Genomics">
        <title>Complete, high-quality genomes from long-read metagenomic sequencing of two wolf lichen thalli reveals enigmatic genome architecture.</title>
        <authorList>
            <person name="McKenzie S.K."/>
            <person name="Walston R.F."/>
            <person name="Allen J.L."/>
        </authorList>
    </citation>
    <scope>NUCLEOTIDE SEQUENCE [LARGE SCALE GENOMIC DNA]</scope>
    <source>
        <strain evidence="2">WasteWater2</strain>
    </source>
</reference>
<proteinExistence type="predicted"/>
<accession>A0A8H6G1X8</accession>
<feature type="signal peptide" evidence="1">
    <location>
        <begin position="1"/>
        <end position="22"/>
    </location>
</feature>
<evidence type="ECO:0000313" key="3">
    <source>
        <dbReference type="Proteomes" id="UP000578531"/>
    </source>
</evidence>
<feature type="chain" id="PRO_5034014988" description="SSCRP protein" evidence="1">
    <location>
        <begin position="23"/>
        <end position="121"/>
    </location>
</feature>
<dbReference type="GeneID" id="59284426"/>
<dbReference type="AlphaFoldDB" id="A0A8H6G1X8"/>
<comment type="caution">
    <text evidence="2">The sequence shown here is derived from an EMBL/GenBank/DDBJ whole genome shotgun (WGS) entry which is preliminary data.</text>
</comment>
<keyword evidence="1" id="KW-0732">Signal</keyword>
<evidence type="ECO:0000313" key="2">
    <source>
        <dbReference type="EMBL" id="KAF6238883.1"/>
    </source>
</evidence>
<dbReference type="RefSeq" id="XP_037168179.1">
    <property type="nucleotide sequence ID" value="XM_037304686.1"/>
</dbReference>
<gene>
    <name evidence="2" type="ORF">HO173_002755</name>
</gene>
<evidence type="ECO:0008006" key="4">
    <source>
        <dbReference type="Google" id="ProtNLM"/>
    </source>
</evidence>
<dbReference type="EMBL" id="JACCJC010000007">
    <property type="protein sequence ID" value="KAF6238883.1"/>
    <property type="molecule type" value="Genomic_DNA"/>
</dbReference>
<organism evidence="2 3">
    <name type="scientific">Letharia columbiana</name>
    <dbReference type="NCBI Taxonomy" id="112416"/>
    <lineage>
        <taxon>Eukaryota</taxon>
        <taxon>Fungi</taxon>
        <taxon>Dikarya</taxon>
        <taxon>Ascomycota</taxon>
        <taxon>Pezizomycotina</taxon>
        <taxon>Lecanoromycetes</taxon>
        <taxon>OSLEUM clade</taxon>
        <taxon>Lecanoromycetidae</taxon>
        <taxon>Lecanorales</taxon>
        <taxon>Lecanorineae</taxon>
        <taxon>Parmeliaceae</taxon>
        <taxon>Letharia</taxon>
    </lineage>
</organism>
<dbReference type="Proteomes" id="UP000578531">
    <property type="component" value="Unassembled WGS sequence"/>
</dbReference>
<keyword evidence="3" id="KW-1185">Reference proteome</keyword>
<protein>
    <recommendedName>
        <fullName evidence="4">SSCRP protein</fullName>
    </recommendedName>
</protein>
<evidence type="ECO:0000256" key="1">
    <source>
        <dbReference type="SAM" id="SignalP"/>
    </source>
</evidence>